<dbReference type="Pfam" id="PF01835">
    <property type="entry name" value="MG2"/>
    <property type="match status" value="1"/>
</dbReference>
<accession>A0A4R7ESS3</accession>
<dbReference type="PANTHER" id="PTHR40094:SF1">
    <property type="entry name" value="UBIQUITIN DOMAIN-CONTAINING PROTEIN"/>
    <property type="match status" value="1"/>
</dbReference>
<dbReference type="SUPFAM" id="SSF48239">
    <property type="entry name" value="Terpenoid cyclases/Protein prenyltransferases"/>
    <property type="match status" value="1"/>
</dbReference>
<dbReference type="Gene3D" id="1.50.10.20">
    <property type="match status" value="1"/>
</dbReference>
<evidence type="ECO:0000256" key="2">
    <source>
        <dbReference type="SAM" id="Coils"/>
    </source>
</evidence>
<feature type="domain" description="Alpha-2-macroglobulin bait region" evidence="4">
    <location>
        <begin position="923"/>
        <end position="1064"/>
    </location>
</feature>
<keyword evidence="2" id="KW-0175">Coiled coil</keyword>
<dbReference type="SMART" id="SM01419">
    <property type="entry name" value="Thiol-ester_cl"/>
    <property type="match status" value="1"/>
</dbReference>
<dbReference type="InterPro" id="IPR047565">
    <property type="entry name" value="Alpha-macroglob_thiol-ester_cl"/>
</dbReference>
<evidence type="ECO:0000256" key="3">
    <source>
        <dbReference type="SAM" id="MobiDB-lite"/>
    </source>
</evidence>
<evidence type="ECO:0000313" key="7">
    <source>
        <dbReference type="Proteomes" id="UP000295215"/>
    </source>
</evidence>
<dbReference type="Pfam" id="PF00207">
    <property type="entry name" value="A2M"/>
    <property type="match status" value="1"/>
</dbReference>
<dbReference type="OrthoDB" id="9767116at2"/>
<organism evidence="6 7">
    <name type="scientific">Myroides indicus</name>
    <dbReference type="NCBI Taxonomy" id="1323422"/>
    <lineage>
        <taxon>Bacteria</taxon>
        <taxon>Pseudomonadati</taxon>
        <taxon>Bacteroidota</taxon>
        <taxon>Flavobacteriia</taxon>
        <taxon>Flavobacteriales</taxon>
        <taxon>Flavobacteriaceae</taxon>
        <taxon>Myroides</taxon>
    </lineage>
</organism>
<gene>
    <name evidence="6" type="ORF">C8P70_12319</name>
</gene>
<dbReference type="InterPro" id="IPR011625">
    <property type="entry name" value="A2M_N_BRD"/>
</dbReference>
<name>A0A4R7ESS3_9FLAO</name>
<proteinExistence type="inferred from homology"/>
<dbReference type="EMBL" id="SOAG01000023">
    <property type="protein sequence ID" value="TDS55248.1"/>
    <property type="molecule type" value="Genomic_DNA"/>
</dbReference>
<protein>
    <submittedName>
        <fullName evidence="6">Alpha-2-macroglobulin family protein</fullName>
    </submittedName>
</protein>
<evidence type="ECO:0000256" key="1">
    <source>
        <dbReference type="ARBA" id="ARBA00010556"/>
    </source>
</evidence>
<dbReference type="GO" id="GO:0004866">
    <property type="term" value="F:endopeptidase inhibitor activity"/>
    <property type="evidence" value="ECO:0007669"/>
    <property type="project" value="InterPro"/>
</dbReference>
<dbReference type="Pfam" id="PF07703">
    <property type="entry name" value="A2M_BRD"/>
    <property type="match status" value="1"/>
</dbReference>
<dbReference type="SMART" id="SM01359">
    <property type="entry name" value="A2M_N_2"/>
    <property type="match status" value="1"/>
</dbReference>
<dbReference type="InterPro" id="IPR001599">
    <property type="entry name" value="Macroglobln_a2"/>
</dbReference>
<feature type="coiled-coil region" evidence="2">
    <location>
        <begin position="1469"/>
        <end position="1532"/>
    </location>
</feature>
<feature type="region of interest" description="Disordered" evidence="3">
    <location>
        <begin position="1160"/>
        <end position="1181"/>
    </location>
</feature>
<keyword evidence="7" id="KW-1185">Reference proteome</keyword>
<dbReference type="InterPro" id="IPR008930">
    <property type="entry name" value="Terpenoid_cyclase/PrenylTrfase"/>
</dbReference>
<dbReference type="InterPro" id="IPR041246">
    <property type="entry name" value="Bact_MG10"/>
</dbReference>
<sequence length="1978" mass="226758">MKKISMLLMILAPIVGFGQQPEKQIQELWNTIHQKEAEHEVKSLIPTINEVKELSKQFKDYPSLLKAMFYEAKINIVTQEDSEYNINQVIDQFKAESLAVSGISKAVTEVYIAKLYHLYYQENSYQVGRRTEVENPQSNDVRFWSAAEFTKEINKHYQTGLSLAKDNKSAEVGQWNDLFISENTLDIDFSKFSVYDALRLDYAGYLADYDWRLGESEREEAKKKSEELLEEVLKELQSKKDIKHFLYTKMYQLSVKTNADEVKEQYQQLLQKYPKEDILYLGYANYLNGKELVDLANQVNKLFPGSETAKKLEDLKKDTEKPQLSFRLKEYIMGDQSNPLLISYSNLNRVYIQVLKNTDGSQNRNNQQAYNLSDYKKLIAKYPVADQYEIVLNPFEDYASHNTVAELKPLTNGRYVVIMSSHPFKELEENKAALSIANLNVTPYLIVSGNKKARVYHRDTGKPLSDVSVVLANGAVRNNSKAYWETILKTDERGEIKLDFLKENTRLYLNVKEDEVYEVFPYYTWRNAEQTVEEETTVYNASIFTDRAIYRPGQVVYFKSIVSRTKGKAEKLAVSEEFTVELSDVNGEKVSSLQLKTNEYGSVNGEFVLPSGGRLGNFEITINRKEEQIGYASISVEEYKRPKFEVKLEKPKAIYRFNEDVKVNGNALAFSGANLDNAVVKYRVTRREVWPYWIWKNRYPTYNHVEEPIANGEVKTNPEGQFDFNFNAVAKSAFDKEKPRTYIYTVYVDVTDINGETHSSRSEIVVGDKVIELTHKLYGTVDAEQLSDIEIKTQTLNHVDYGVKGEFVLYELAPPYPVRLLDKSFNEKTDSQLFSYDEFVKLFPYTPYDNEWDMNNWKEGKEVFKTDFDTSKNTTLHFKNASQLKSGNYIVKAFIWENGEKTEFENRFIIQNSNKTENLNQLVELSADKKTYKAGDTAKIKLQSAEDDTYAVVTVMANDKILMQKVLQIGKKASFVEIPIKKEYEGEVAVQVAAVKHNMALFKEESLVLPENNNNTLKIEVESFRDKVQPGEQEKWTLKISGEGKDKVLAEVLANMYDASLDQFTPHNYHSSLGEGKRRYYANEPEFGYSSFSSTEKKTYSYIVSNIPFVGVRSSFSNPVNLNMYNLSFGGNRYTLMKQSVRGVAADRVVEEVANSAQIESADGRQDINPPSPSAFNENDELSQTDYGAKEDKTKADLGQVAVRKNLHETAFFYPVLRTDEKGNVKVEFTMPEALTQWKFMAFAHTEDLSFGKTEKLIRTQKELMVVPNAPRFLRQGDVLELSSKIVNLSENDLSGNISLQLFDAFTMEPIDDLFENTAEPKSFEMAKGSSANISWTVQVPKNIDAVVYRVVAKAGDYSDGEEAVLSVLSNRMLVTETMPISVKEGQNKLFKFDKYETQNESTLENFKLTLEMTTNPVWNAIFALPYVMEYPYECSEQIFSKVFANAMATQLLNSNPRIKRVFDDWNRKEQLKSKLEQNEELKQILIEETPWVREAESQEEQMKRLAVLFDLNTMRMQLKTAFSKLEEQQNNDGGFPWFAGDSSNLYITQTIVEGFGNLKKMGVLDADWFDDLGIDFENIIKNAVNYMDQQQNAVYQRQIKDNKISADNLAIHYLYVRSFFLEDLKISEKYTSMISAYRKGLEDTDPTGSLYTTAMKAVTAKRFGLSKTANSLVRSMMENAVSSENMGTYWKENSAGWLWYQAPVETQVMIMEAAHETDREKYADAIEDMKVWLLKNKQTTAWTSTKATTRAVYALLNIGKSWMDSEKGIEVKVGGYPIDLNQEAQMGSGYFKQSWTKEELKPKMGIVEVTKESPGVSYGAMYWQYFEDLDKVTSAKSEIQFNKKLYLKANTDQGQKLREITAQTPIKVGDKITVRLEITANQDMDYVHVKDMRASGFEPVNVFSGYRWKGEFGYYEETRDAATNFFIAKLRKGTYVFEYDLIANNAGTFSNGITTMQNMYAPEMSAHSEGIKVEIKP</sequence>
<dbReference type="PANTHER" id="PTHR40094">
    <property type="entry name" value="ALPHA-2-MACROGLOBULIN HOMOLOG"/>
    <property type="match status" value="1"/>
</dbReference>
<evidence type="ECO:0000313" key="6">
    <source>
        <dbReference type="EMBL" id="TDS55248.1"/>
    </source>
</evidence>
<evidence type="ECO:0000259" key="5">
    <source>
        <dbReference type="SMART" id="SM01360"/>
    </source>
</evidence>
<dbReference type="Pfam" id="PF17973">
    <property type="entry name" value="bMG10"/>
    <property type="match status" value="1"/>
</dbReference>
<dbReference type="RefSeq" id="WP_133713210.1">
    <property type="nucleotide sequence ID" value="NZ_SOAG01000023.1"/>
</dbReference>
<evidence type="ECO:0000259" key="4">
    <source>
        <dbReference type="SMART" id="SM01359"/>
    </source>
</evidence>
<dbReference type="InterPro" id="IPR051802">
    <property type="entry name" value="YfhM-like"/>
</dbReference>
<feature type="domain" description="Alpha-2-macroglobulin" evidence="5">
    <location>
        <begin position="1210"/>
        <end position="1300"/>
    </location>
</feature>
<dbReference type="InterPro" id="IPR002890">
    <property type="entry name" value="MG2"/>
</dbReference>
<dbReference type="Proteomes" id="UP000295215">
    <property type="component" value="Unassembled WGS sequence"/>
</dbReference>
<reference evidence="6 7" key="1">
    <citation type="submission" date="2019-03" db="EMBL/GenBank/DDBJ databases">
        <title>Genomic Encyclopedia of Archaeal and Bacterial Type Strains, Phase II (KMG-II): from individual species to whole genera.</title>
        <authorList>
            <person name="Goeker M."/>
        </authorList>
    </citation>
    <scope>NUCLEOTIDE SEQUENCE [LARGE SCALE GENOMIC DNA]</scope>
    <source>
        <strain evidence="6 7">DSM 28213</strain>
    </source>
</reference>
<dbReference type="SMART" id="SM01360">
    <property type="entry name" value="A2M"/>
    <property type="match status" value="1"/>
</dbReference>
<dbReference type="Gene3D" id="2.60.40.1930">
    <property type="match status" value="1"/>
</dbReference>
<comment type="caution">
    <text evidence="6">The sequence shown here is derived from an EMBL/GenBank/DDBJ whole genome shotgun (WGS) entry which is preliminary data.</text>
</comment>
<comment type="similarity">
    <text evidence="1">Belongs to the protease inhibitor I39 (alpha-2-macroglobulin) family. Bacterial alpha-2-macroglobulin subfamily.</text>
</comment>